<evidence type="ECO:0000256" key="8">
    <source>
        <dbReference type="ARBA" id="ARBA00022723"/>
    </source>
</evidence>
<keyword evidence="6" id="KW-0934">Plastid</keyword>
<keyword evidence="10" id="KW-0378">Hydrolase</keyword>
<keyword evidence="16" id="KW-0472">Membrane</keyword>
<evidence type="ECO:0000256" key="6">
    <source>
        <dbReference type="ARBA" id="ARBA00022640"/>
    </source>
</evidence>
<evidence type="ECO:0000256" key="2">
    <source>
        <dbReference type="ARBA" id="ARBA00004167"/>
    </source>
</evidence>
<dbReference type="InterPro" id="IPR006703">
    <property type="entry name" value="G_AIG1"/>
</dbReference>
<proteinExistence type="inferred from homology"/>
<feature type="compositionally biased region" description="Basic and acidic residues" evidence="18">
    <location>
        <begin position="295"/>
        <end position="305"/>
    </location>
</feature>
<evidence type="ECO:0000313" key="20">
    <source>
        <dbReference type="EnsemblMetazoa" id="Aqu2.1.29315_001"/>
    </source>
</evidence>
<evidence type="ECO:0000256" key="1">
    <source>
        <dbReference type="ARBA" id="ARBA00001946"/>
    </source>
</evidence>
<evidence type="ECO:0000256" key="11">
    <source>
        <dbReference type="ARBA" id="ARBA00022805"/>
    </source>
</evidence>
<evidence type="ECO:0000256" key="15">
    <source>
        <dbReference type="ARBA" id="ARBA00023134"/>
    </source>
</evidence>
<evidence type="ECO:0000256" key="18">
    <source>
        <dbReference type="SAM" id="MobiDB-lite"/>
    </source>
</evidence>
<evidence type="ECO:0000256" key="5">
    <source>
        <dbReference type="ARBA" id="ARBA00022528"/>
    </source>
</evidence>
<evidence type="ECO:0000256" key="16">
    <source>
        <dbReference type="ARBA" id="ARBA00023136"/>
    </source>
</evidence>
<dbReference type="InterPro" id="IPR027417">
    <property type="entry name" value="P-loop_NTPase"/>
</dbReference>
<feature type="region of interest" description="Disordered" evidence="18">
    <location>
        <begin position="281"/>
        <end position="346"/>
    </location>
</feature>
<organism evidence="20">
    <name type="scientific">Amphimedon queenslandica</name>
    <name type="common">Sponge</name>
    <dbReference type="NCBI Taxonomy" id="400682"/>
    <lineage>
        <taxon>Eukaryota</taxon>
        <taxon>Metazoa</taxon>
        <taxon>Porifera</taxon>
        <taxon>Demospongiae</taxon>
        <taxon>Heteroscleromorpha</taxon>
        <taxon>Haplosclerida</taxon>
        <taxon>Niphatidae</taxon>
        <taxon>Amphimedon</taxon>
    </lineage>
</organism>
<accession>A0A1X7UMV6</accession>
<keyword evidence="9" id="KW-0547">Nucleotide-binding</keyword>
<dbReference type="GO" id="GO:0005525">
    <property type="term" value="F:GTP binding"/>
    <property type="evidence" value="ECO:0007669"/>
    <property type="project" value="UniProtKB-KW"/>
</dbReference>
<keyword evidence="13" id="KW-0653">Protein transport</keyword>
<evidence type="ECO:0000256" key="7">
    <source>
        <dbReference type="ARBA" id="ARBA00022692"/>
    </source>
</evidence>
<feature type="compositionally biased region" description="Basic and acidic residues" evidence="18">
    <location>
        <begin position="312"/>
        <end position="327"/>
    </location>
</feature>
<evidence type="ECO:0000256" key="4">
    <source>
        <dbReference type="ARBA" id="ARBA00022448"/>
    </source>
</evidence>
<dbReference type="GO" id="GO:0046872">
    <property type="term" value="F:metal ion binding"/>
    <property type="evidence" value="ECO:0007669"/>
    <property type="project" value="UniProtKB-KW"/>
</dbReference>
<reference evidence="20" key="1">
    <citation type="submission" date="2017-05" db="UniProtKB">
        <authorList>
            <consortium name="EnsemblMetazoa"/>
        </authorList>
    </citation>
    <scope>IDENTIFICATION</scope>
</reference>
<sequence>MNQLCYRSVNFFTAMAEASPDSFSLLEYNARSFDESLLKERKENLKRRQRPLNILCLGITGSGKSSILNAMMGEVLARTQCVPESCQSEMECHIGQYEGIEIKAYDTVGFTGSASTDKKILKNISENAPIGGYNVVLLTLRMDCRFDEKVFQMLSLAGKLLKTVMWQRTIVVLTFANAFIVQLEEGYQGYSLNTDVQKMTIERTIAKIKELFQKHTRLHKDITSTIPIVLAGSANKRDLPIDSDWLSTLWDNVIYHCKYEQKSFLKPSLFKRITKSLHSQRFESNSEELTEENPSTDHQKLKENGLEAVELQDDKVKDIIQADNEDHSYEEEVENDSENDTELPSLQLDDFFTDVLDKMH</sequence>
<dbReference type="Gene3D" id="3.40.50.300">
    <property type="entry name" value="P-loop containing nucleotide triphosphate hydrolases"/>
    <property type="match status" value="1"/>
</dbReference>
<keyword evidence="15" id="KW-0342">GTP-binding</keyword>
<dbReference type="GO" id="GO:0016787">
    <property type="term" value="F:hydrolase activity"/>
    <property type="evidence" value="ECO:0007669"/>
    <property type="project" value="UniProtKB-KW"/>
</dbReference>
<comment type="cofactor">
    <cofactor evidence="1">
        <name>Mg(2+)</name>
        <dbReference type="ChEBI" id="CHEBI:18420"/>
    </cofactor>
</comment>
<evidence type="ECO:0000256" key="14">
    <source>
        <dbReference type="ARBA" id="ARBA00022989"/>
    </source>
</evidence>
<keyword evidence="8" id="KW-0479">Metal-binding</keyword>
<keyword evidence="14" id="KW-1133">Transmembrane helix</keyword>
<keyword evidence="7" id="KW-0812">Transmembrane</keyword>
<dbReference type="SUPFAM" id="SSF52540">
    <property type="entry name" value="P-loop containing nucleoside triphosphate hydrolases"/>
    <property type="match status" value="1"/>
</dbReference>
<evidence type="ECO:0000256" key="12">
    <source>
        <dbReference type="ARBA" id="ARBA00022842"/>
    </source>
</evidence>
<keyword evidence="5" id="KW-0150">Chloroplast</keyword>
<feature type="domain" description="AIG1-type G" evidence="19">
    <location>
        <begin position="52"/>
        <end position="181"/>
    </location>
</feature>
<protein>
    <recommendedName>
        <fullName evidence="19">AIG1-type G domain-containing protein</fullName>
    </recommendedName>
</protein>
<evidence type="ECO:0000256" key="9">
    <source>
        <dbReference type="ARBA" id="ARBA00022741"/>
    </source>
</evidence>
<evidence type="ECO:0000256" key="17">
    <source>
        <dbReference type="ARBA" id="ARBA00024013"/>
    </source>
</evidence>
<evidence type="ECO:0000256" key="13">
    <source>
        <dbReference type="ARBA" id="ARBA00022927"/>
    </source>
</evidence>
<comment type="similarity">
    <text evidence="3">Belongs to the TRAFAC class TrmE-Era-EngA-EngB-Septin-like GTPase superfamily. AIG1/Toc34/Toc159-like paraseptin GTPase family. IAN subfamily.</text>
</comment>
<dbReference type="GO" id="GO:0015031">
    <property type="term" value="P:protein transport"/>
    <property type="evidence" value="ECO:0007669"/>
    <property type="project" value="UniProtKB-KW"/>
</dbReference>
<dbReference type="Pfam" id="PF04548">
    <property type="entry name" value="AIG1"/>
    <property type="match status" value="1"/>
</dbReference>
<comment type="subcellular location">
    <subcellularLocation>
        <location evidence="2">Membrane</location>
        <topology evidence="2">Single-pass membrane protein</topology>
    </subcellularLocation>
    <subcellularLocation>
        <location evidence="17">Plastid</location>
        <location evidence="17">Chloroplast outer membrane</location>
    </subcellularLocation>
</comment>
<evidence type="ECO:0000256" key="10">
    <source>
        <dbReference type="ARBA" id="ARBA00022801"/>
    </source>
</evidence>
<dbReference type="InParanoid" id="A0A1X7UMV6"/>
<keyword evidence="11" id="KW-1002">Plastid outer membrane</keyword>
<keyword evidence="4" id="KW-0813">Transport</keyword>
<keyword evidence="12" id="KW-0460">Magnesium</keyword>
<evidence type="ECO:0000259" key="19">
    <source>
        <dbReference type="Pfam" id="PF04548"/>
    </source>
</evidence>
<dbReference type="EnsemblMetazoa" id="Aqu2.1.29315_001">
    <property type="protein sequence ID" value="Aqu2.1.29315_001"/>
    <property type="gene ID" value="Aqu2.1.29315"/>
</dbReference>
<feature type="compositionally biased region" description="Acidic residues" evidence="18">
    <location>
        <begin position="328"/>
        <end position="341"/>
    </location>
</feature>
<name>A0A1X7UMV6_AMPQE</name>
<evidence type="ECO:0000256" key="3">
    <source>
        <dbReference type="ARBA" id="ARBA00008535"/>
    </source>
</evidence>
<dbReference type="OrthoDB" id="417506at2759"/>
<dbReference type="InterPro" id="IPR045058">
    <property type="entry name" value="GIMA/IAN/Toc"/>
</dbReference>
<dbReference type="PANTHER" id="PTHR10903">
    <property type="entry name" value="GTPASE, IMAP FAMILY MEMBER-RELATED"/>
    <property type="match status" value="1"/>
</dbReference>
<dbReference type="AlphaFoldDB" id="A0A1X7UMV6"/>
<dbReference type="GO" id="GO:0016020">
    <property type="term" value="C:membrane"/>
    <property type="evidence" value="ECO:0007669"/>
    <property type="project" value="UniProtKB-SubCell"/>
</dbReference>
<dbReference type="PANTHER" id="PTHR10903:SF135">
    <property type="entry name" value="TRANSLOCASE OF CHLOROPLAST 120, CHLOROPLASTIC-RELATED"/>
    <property type="match status" value="1"/>
</dbReference>